<accession>A0A2N9ETS5</accession>
<dbReference type="GO" id="GO:0006952">
    <property type="term" value="P:defense response"/>
    <property type="evidence" value="ECO:0007669"/>
    <property type="project" value="UniProtKB-KW"/>
</dbReference>
<dbReference type="PANTHER" id="PTHR33463:SF187">
    <property type="entry name" value="AND NB-ARC DOMAIN DISEASE RESISTANCE PROTEIN, PUTATIVE-RELATED"/>
    <property type="match status" value="1"/>
</dbReference>
<evidence type="ECO:0000313" key="7">
    <source>
        <dbReference type="EMBL" id="SPC77969.1"/>
    </source>
</evidence>
<dbReference type="InterPro" id="IPR058922">
    <property type="entry name" value="WHD_DRP"/>
</dbReference>
<reference evidence="7" key="1">
    <citation type="submission" date="2018-02" db="EMBL/GenBank/DDBJ databases">
        <authorList>
            <person name="Cohen D.B."/>
            <person name="Kent A.D."/>
        </authorList>
    </citation>
    <scope>NUCLEOTIDE SEQUENCE</scope>
</reference>
<protein>
    <recommendedName>
        <fullName evidence="6">Disease resistance protein winged helix domain-containing protein</fullName>
    </recommendedName>
</protein>
<evidence type="ECO:0000256" key="2">
    <source>
        <dbReference type="ARBA" id="ARBA00022737"/>
    </source>
</evidence>
<dbReference type="EMBL" id="OIVN01000303">
    <property type="protein sequence ID" value="SPC77969.1"/>
    <property type="molecule type" value="Genomic_DNA"/>
</dbReference>
<keyword evidence="1" id="KW-0433">Leucine-rich repeat</keyword>
<dbReference type="SMART" id="SM00369">
    <property type="entry name" value="LRR_TYP"/>
    <property type="match status" value="4"/>
</dbReference>
<dbReference type="Pfam" id="PF23559">
    <property type="entry name" value="WHD_DRP"/>
    <property type="match status" value="1"/>
</dbReference>
<dbReference type="SUPFAM" id="SSF52540">
    <property type="entry name" value="P-loop containing nucleoside triphosphate hydrolases"/>
    <property type="match status" value="1"/>
</dbReference>
<dbReference type="Gene3D" id="1.10.8.430">
    <property type="entry name" value="Helical domain of apoptotic protease-activating factors"/>
    <property type="match status" value="1"/>
</dbReference>
<keyword evidence="2" id="KW-0677">Repeat</keyword>
<evidence type="ECO:0000256" key="1">
    <source>
        <dbReference type="ARBA" id="ARBA00022614"/>
    </source>
</evidence>
<keyword evidence="4" id="KW-0611">Plant defense</keyword>
<dbReference type="Gene3D" id="3.80.10.10">
    <property type="entry name" value="Ribonuclease Inhibitor"/>
    <property type="match status" value="1"/>
</dbReference>
<feature type="compositionally biased region" description="Basic and acidic residues" evidence="5">
    <location>
        <begin position="524"/>
        <end position="540"/>
    </location>
</feature>
<dbReference type="AlphaFoldDB" id="A0A2N9ETS5"/>
<evidence type="ECO:0000259" key="6">
    <source>
        <dbReference type="Pfam" id="PF23559"/>
    </source>
</evidence>
<evidence type="ECO:0000256" key="3">
    <source>
        <dbReference type="ARBA" id="ARBA00022741"/>
    </source>
</evidence>
<dbReference type="Pfam" id="PF13855">
    <property type="entry name" value="LRR_8"/>
    <property type="match status" value="1"/>
</dbReference>
<gene>
    <name evidence="7" type="ORF">FSB_LOCUS5851</name>
</gene>
<dbReference type="InterPro" id="IPR001611">
    <property type="entry name" value="Leu-rich_rpt"/>
</dbReference>
<feature type="region of interest" description="Disordered" evidence="5">
    <location>
        <begin position="509"/>
        <end position="540"/>
    </location>
</feature>
<keyword evidence="3" id="KW-0547">Nucleotide-binding</keyword>
<dbReference type="InterPro" id="IPR042197">
    <property type="entry name" value="Apaf_helical"/>
</dbReference>
<evidence type="ECO:0000256" key="4">
    <source>
        <dbReference type="ARBA" id="ARBA00022821"/>
    </source>
</evidence>
<dbReference type="SUPFAM" id="SSF52058">
    <property type="entry name" value="L domain-like"/>
    <property type="match status" value="1"/>
</dbReference>
<dbReference type="InterPro" id="IPR003591">
    <property type="entry name" value="Leu-rich_rpt_typical-subtyp"/>
</dbReference>
<dbReference type="GO" id="GO:0043531">
    <property type="term" value="F:ADP binding"/>
    <property type="evidence" value="ECO:0007669"/>
    <property type="project" value="InterPro"/>
</dbReference>
<feature type="domain" description="Disease resistance protein winged helix" evidence="6">
    <location>
        <begin position="220"/>
        <end position="283"/>
    </location>
</feature>
<organism evidence="7">
    <name type="scientific">Fagus sylvatica</name>
    <name type="common">Beechnut</name>
    <dbReference type="NCBI Taxonomy" id="28930"/>
    <lineage>
        <taxon>Eukaryota</taxon>
        <taxon>Viridiplantae</taxon>
        <taxon>Streptophyta</taxon>
        <taxon>Embryophyta</taxon>
        <taxon>Tracheophyta</taxon>
        <taxon>Spermatophyta</taxon>
        <taxon>Magnoliopsida</taxon>
        <taxon>eudicotyledons</taxon>
        <taxon>Gunneridae</taxon>
        <taxon>Pentapetalae</taxon>
        <taxon>rosids</taxon>
        <taxon>fabids</taxon>
        <taxon>Fagales</taxon>
        <taxon>Fagaceae</taxon>
        <taxon>Fagus</taxon>
    </lineage>
</organism>
<dbReference type="PANTHER" id="PTHR33463">
    <property type="entry name" value="NB-ARC DOMAIN-CONTAINING PROTEIN-RELATED"/>
    <property type="match status" value="1"/>
</dbReference>
<dbReference type="InterPro" id="IPR050905">
    <property type="entry name" value="Plant_NBS-LRR"/>
</dbReference>
<dbReference type="InterPro" id="IPR027417">
    <property type="entry name" value="P-loop_NTPase"/>
</dbReference>
<evidence type="ECO:0000256" key="5">
    <source>
        <dbReference type="SAM" id="MobiDB-lite"/>
    </source>
</evidence>
<sequence length="552" mass="62570">MDTTKITLSRLTNLSLQDLLELKSICSSCKVIVCDSIEEIRIWECPKLKRLPLSLPLLNGQLSPLPSVVAVVLCMHTTASPLNDIATIVHLDLSNVDDEKKRAAKLAQAVMRRQQSVLILDDMRVEGWVAKVGLQVKIKVEPFSKEEAWSLFLEKVGYGVALPPEVTDIARSVAKECAGLPLAITVPAGSMRGVDDICERRNTLEILKESKVGQDDMELREELIERFIGEGLIDRMKSRQVEFDRGHTILNELENSCLLEGIIEYFPHEKKCLKMHDLVRDMALQIVIMSPRFMVAAGVGLKDIPDEEKWTEDLEKVSLMHNKISEIPSSLSPRCPKLSTMMLQHNSLRTIPDSFFVHMHMHELKVIDLSYNCIEYFPNSLSNLENLMSLLLRECDKIEHVPSLAKLTALRRLDLVQTTISEVPNGLEMLVNLRYLDLYSPNLKMLPVGTFAKLSRSRKQVHKIVLEGFKHQSPSPSLNDVKKPEDLKLVMEGLQAKMEELQEDMNKAKQRNKISAKSVSGSEPLKKIQNEASKELHPPKMDKKRVFIHSWL</sequence>
<dbReference type="InterPro" id="IPR032675">
    <property type="entry name" value="LRR_dom_sf"/>
</dbReference>
<name>A0A2N9ETS5_FAGSY</name>
<proteinExistence type="predicted"/>
<dbReference type="GO" id="GO:0005524">
    <property type="term" value="F:ATP binding"/>
    <property type="evidence" value="ECO:0007669"/>
    <property type="project" value="UniProtKB-KW"/>
</dbReference>